<organism evidence="1 2">
    <name type="scientific">Ciona savignyi</name>
    <name type="common">Pacific transparent sea squirt</name>
    <dbReference type="NCBI Taxonomy" id="51511"/>
    <lineage>
        <taxon>Eukaryota</taxon>
        <taxon>Metazoa</taxon>
        <taxon>Chordata</taxon>
        <taxon>Tunicata</taxon>
        <taxon>Ascidiacea</taxon>
        <taxon>Phlebobranchia</taxon>
        <taxon>Cionidae</taxon>
        <taxon>Ciona</taxon>
    </lineage>
</organism>
<dbReference type="InParanoid" id="H2Y5U0"/>
<proteinExistence type="predicted"/>
<dbReference type="STRING" id="51511.ENSCSAVP00000000688"/>
<protein>
    <submittedName>
        <fullName evidence="1">Uncharacterized protein</fullName>
    </submittedName>
</protein>
<dbReference type="GeneTree" id="ENSGT00390000008664"/>
<evidence type="ECO:0000313" key="1">
    <source>
        <dbReference type="Ensembl" id="ENSCSAVP00000000688.1"/>
    </source>
</evidence>
<dbReference type="GO" id="GO:0042791">
    <property type="term" value="P:5S class rRNA transcription by RNA polymerase III"/>
    <property type="evidence" value="ECO:0007669"/>
    <property type="project" value="TreeGrafter"/>
</dbReference>
<dbReference type="GO" id="GO:0006384">
    <property type="term" value="P:transcription initiation at RNA polymerase III promoter"/>
    <property type="evidence" value="ECO:0007669"/>
    <property type="project" value="InterPro"/>
</dbReference>
<name>H2Y5U0_CIOSA</name>
<dbReference type="GO" id="GO:0000127">
    <property type="term" value="C:transcription factor TFIIIC complex"/>
    <property type="evidence" value="ECO:0007669"/>
    <property type="project" value="InterPro"/>
</dbReference>
<dbReference type="PANTHER" id="PTHR15180:SF1">
    <property type="entry name" value="GENERAL TRANSCRIPTION FACTOR 3C POLYPEPTIDE 1"/>
    <property type="match status" value="1"/>
</dbReference>
<sequence length="211" mass="24894">MQVVHEYLWYLAYGRPDTGIENVDFDKVHHYNNESSWKTYLPPVPSHPNYGKGWVQVGDAAVILPLSILAQFHRYTYKVDGLERYLADSNKRDILVRHLPHKMRELLLHKRKYLFSLMEVIERLCFMGLVTLSRQKATSSCLPKEEEMVYVHRNASFLDTRISNRSYMEISSNMTYDKIELTLDEFEDVGKYWIRLKDICLMTPLGNRRNG</sequence>
<dbReference type="HOGENOM" id="CLU_1304502_0_0_1"/>
<dbReference type="Ensembl" id="ENSCSAVT00000000695.1">
    <property type="protein sequence ID" value="ENSCSAVP00000000688.1"/>
    <property type="gene ID" value="ENSCSAVG00000000384.1"/>
</dbReference>
<keyword evidence="2" id="KW-1185">Reference proteome</keyword>
<reference evidence="1" key="3">
    <citation type="submission" date="2025-09" db="UniProtKB">
        <authorList>
            <consortium name="Ensembl"/>
        </authorList>
    </citation>
    <scope>IDENTIFICATION</scope>
</reference>
<reference evidence="2" key="1">
    <citation type="submission" date="2003-08" db="EMBL/GenBank/DDBJ databases">
        <authorList>
            <person name="Birren B."/>
            <person name="Nusbaum C."/>
            <person name="Abebe A."/>
            <person name="Abouelleil A."/>
            <person name="Adekoya E."/>
            <person name="Ait-zahra M."/>
            <person name="Allen N."/>
            <person name="Allen T."/>
            <person name="An P."/>
            <person name="Anderson M."/>
            <person name="Anderson S."/>
            <person name="Arachchi H."/>
            <person name="Armbruster J."/>
            <person name="Bachantsang P."/>
            <person name="Baldwin J."/>
            <person name="Barry A."/>
            <person name="Bayul T."/>
            <person name="Blitshsteyn B."/>
            <person name="Bloom T."/>
            <person name="Blye J."/>
            <person name="Boguslavskiy L."/>
            <person name="Borowsky M."/>
            <person name="Boukhgalter B."/>
            <person name="Brunache A."/>
            <person name="Butler J."/>
            <person name="Calixte N."/>
            <person name="Calvo S."/>
            <person name="Camarata J."/>
            <person name="Campo K."/>
            <person name="Chang J."/>
            <person name="Cheshatsang Y."/>
            <person name="Citroen M."/>
            <person name="Collymore A."/>
            <person name="Considine T."/>
            <person name="Cook A."/>
            <person name="Cooke P."/>
            <person name="Corum B."/>
            <person name="Cuomo C."/>
            <person name="David R."/>
            <person name="Dawoe T."/>
            <person name="Degray S."/>
            <person name="Dodge S."/>
            <person name="Dooley K."/>
            <person name="Dorje P."/>
            <person name="Dorjee K."/>
            <person name="Dorris L."/>
            <person name="Duffey N."/>
            <person name="Dupes A."/>
            <person name="Elkins T."/>
            <person name="Engels R."/>
            <person name="Erickson J."/>
            <person name="Farina A."/>
            <person name="Faro S."/>
            <person name="Ferreira P."/>
            <person name="Fischer H."/>
            <person name="Fitzgerald M."/>
            <person name="Foley K."/>
            <person name="Gage D."/>
            <person name="Galagan J."/>
            <person name="Gearin G."/>
            <person name="Gnerre S."/>
            <person name="Gnirke A."/>
            <person name="Goyette A."/>
            <person name="Graham J."/>
            <person name="Grandbois E."/>
            <person name="Gyaltsen K."/>
            <person name="Hafez N."/>
            <person name="Hagopian D."/>
            <person name="Hagos B."/>
            <person name="Hall J."/>
            <person name="Hatcher B."/>
            <person name="Heller A."/>
            <person name="Higgins H."/>
            <person name="Honan T."/>
            <person name="Horn A."/>
            <person name="Houde N."/>
            <person name="Hughes L."/>
            <person name="Hulme W."/>
            <person name="Husby E."/>
            <person name="Iliev I."/>
            <person name="Jaffe D."/>
            <person name="Jones C."/>
            <person name="Kamal M."/>
            <person name="Kamat A."/>
            <person name="Kamvysselis M."/>
            <person name="Karlsson E."/>
            <person name="Kells C."/>
            <person name="Kieu A."/>
            <person name="Kisner P."/>
            <person name="Kodira C."/>
            <person name="Kulbokas E."/>
            <person name="Labutti K."/>
            <person name="Lama D."/>
            <person name="Landers T."/>
            <person name="Leger J."/>
            <person name="Levine S."/>
            <person name="Lewis D."/>
            <person name="Lewis T."/>
            <person name="Lindblad-toh K."/>
            <person name="Liu X."/>
            <person name="Lokyitsang T."/>
            <person name="Lokyitsang Y."/>
            <person name="Lucien O."/>
            <person name="Lui A."/>
            <person name="Ma L.J."/>
            <person name="Mabbitt R."/>
            <person name="Macdonald J."/>
            <person name="Maclean C."/>
            <person name="Major J."/>
            <person name="Manning J."/>
            <person name="Marabella R."/>
            <person name="Maru K."/>
            <person name="Matthews C."/>
            <person name="Mauceli E."/>
            <person name="Mccarthy M."/>
            <person name="Mcdonough S."/>
            <person name="Mcghee T."/>
            <person name="Meldrim J."/>
            <person name="Meneus L."/>
            <person name="Mesirov J."/>
            <person name="Mihalev A."/>
            <person name="Mihova T."/>
            <person name="Mikkelsen T."/>
            <person name="Mlenga V."/>
            <person name="Moru K."/>
            <person name="Mozes J."/>
            <person name="Mulrain L."/>
            <person name="Munson G."/>
            <person name="Naylor J."/>
            <person name="Newes C."/>
            <person name="Nguyen C."/>
            <person name="Nguyen N."/>
            <person name="Nguyen T."/>
            <person name="Nicol R."/>
            <person name="Nielsen C."/>
            <person name="Nizzari M."/>
            <person name="Norbu C."/>
            <person name="Norbu N."/>
            <person name="O'donnell P."/>
            <person name="Okoawo O."/>
            <person name="O'leary S."/>
            <person name="Omotosho B."/>
            <person name="O'neill K."/>
            <person name="Osman S."/>
            <person name="Parker S."/>
            <person name="Perrin D."/>
            <person name="Phunkhang P."/>
            <person name="Piqani B."/>
            <person name="Purcell S."/>
            <person name="Rachupka T."/>
            <person name="Ramasamy U."/>
            <person name="Rameau R."/>
            <person name="Ray V."/>
            <person name="Raymond C."/>
            <person name="Retta R."/>
            <person name="Richardson S."/>
            <person name="Rise C."/>
            <person name="Rodriguez J."/>
            <person name="Rogers J."/>
            <person name="Rogov P."/>
            <person name="Rutman M."/>
            <person name="Schupbach R."/>
            <person name="Seaman C."/>
            <person name="Settipalli S."/>
            <person name="Sharpe T."/>
            <person name="Sheridan J."/>
            <person name="Sherpa N."/>
            <person name="Shi J."/>
            <person name="Smirnov S."/>
            <person name="Smith C."/>
            <person name="Sougnez C."/>
            <person name="Spencer B."/>
            <person name="Stalker J."/>
            <person name="Stange-thomann N."/>
            <person name="Stavropoulos S."/>
            <person name="Stetson K."/>
            <person name="Stone C."/>
            <person name="Stone S."/>
            <person name="Stubbs M."/>
            <person name="Talamas J."/>
            <person name="Tchuinga P."/>
            <person name="Tenzing P."/>
            <person name="Tesfaye S."/>
            <person name="Theodore J."/>
            <person name="Thoulutsang Y."/>
            <person name="Topham K."/>
            <person name="Towey S."/>
            <person name="Tsamla T."/>
            <person name="Tsomo N."/>
            <person name="Vallee D."/>
            <person name="Vassiliev H."/>
            <person name="Venkataraman V."/>
            <person name="Vinson J."/>
            <person name="Vo A."/>
            <person name="Wade C."/>
            <person name="Wang S."/>
            <person name="Wangchuk T."/>
            <person name="Wangdi T."/>
            <person name="Whittaker C."/>
            <person name="Wilkinson J."/>
            <person name="Wu Y."/>
            <person name="Wyman D."/>
            <person name="Yadav S."/>
            <person name="Yang S."/>
            <person name="Yang X."/>
            <person name="Yeager S."/>
            <person name="Yee E."/>
            <person name="Young G."/>
            <person name="Zainoun J."/>
            <person name="Zembeck L."/>
            <person name="Zimmer A."/>
            <person name="Zody M."/>
            <person name="Lander E."/>
        </authorList>
    </citation>
    <scope>NUCLEOTIDE SEQUENCE [LARGE SCALE GENOMIC DNA]</scope>
</reference>
<accession>H2Y5U0</accession>
<dbReference type="PANTHER" id="PTHR15180">
    <property type="entry name" value="GENERAL TRANSCRIPTION FACTOR 3C POLYPEPTIDE 1"/>
    <property type="match status" value="1"/>
</dbReference>
<evidence type="ECO:0000313" key="2">
    <source>
        <dbReference type="Proteomes" id="UP000007875"/>
    </source>
</evidence>
<dbReference type="Proteomes" id="UP000007875">
    <property type="component" value="Unassembled WGS sequence"/>
</dbReference>
<dbReference type="AlphaFoldDB" id="H2Y5U0"/>
<dbReference type="eggNOG" id="KOG4560">
    <property type="taxonomic scope" value="Eukaryota"/>
</dbReference>
<dbReference type="GO" id="GO:0003677">
    <property type="term" value="F:DNA binding"/>
    <property type="evidence" value="ECO:0007669"/>
    <property type="project" value="InterPro"/>
</dbReference>
<dbReference type="InterPro" id="IPR044210">
    <property type="entry name" value="Tfc3-like"/>
</dbReference>
<reference evidence="1" key="2">
    <citation type="submission" date="2025-08" db="UniProtKB">
        <authorList>
            <consortium name="Ensembl"/>
        </authorList>
    </citation>
    <scope>IDENTIFICATION</scope>
</reference>